<evidence type="ECO:0000313" key="2">
    <source>
        <dbReference type="Proteomes" id="UP001303889"/>
    </source>
</evidence>
<organism evidence="1 2">
    <name type="scientific">Staphylotrichum tortipilum</name>
    <dbReference type="NCBI Taxonomy" id="2831512"/>
    <lineage>
        <taxon>Eukaryota</taxon>
        <taxon>Fungi</taxon>
        <taxon>Dikarya</taxon>
        <taxon>Ascomycota</taxon>
        <taxon>Pezizomycotina</taxon>
        <taxon>Sordariomycetes</taxon>
        <taxon>Sordariomycetidae</taxon>
        <taxon>Sordariales</taxon>
        <taxon>Chaetomiaceae</taxon>
        <taxon>Staphylotrichum</taxon>
    </lineage>
</organism>
<sequence length="163" mass="18013">MAAHLFTNAQRDSILAHNDARRKALGKIPEYDAGRVGEALAAVYRAHPVDDDLRAAFSRITAIGAGNPLGLVEEATNCRLLRPGAPWGAVVYRASYGDDAAWERMLARIGEVARASLEDAFRPDLLALHQMVVMDDRARFEGATPDRVRGHFRKWAVEELGRH</sequence>
<reference evidence="1" key="2">
    <citation type="submission" date="2023-05" db="EMBL/GenBank/DDBJ databases">
        <authorList>
            <consortium name="Lawrence Berkeley National Laboratory"/>
            <person name="Steindorff A."/>
            <person name="Hensen N."/>
            <person name="Bonometti L."/>
            <person name="Westerberg I."/>
            <person name="Brannstrom I.O."/>
            <person name="Guillou S."/>
            <person name="Cros-Aarteil S."/>
            <person name="Calhoun S."/>
            <person name="Haridas S."/>
            <person name="Kuo A."/>
            <person name="Mondo S."/>
            <person name="Pangilinan J."/>
            <person name="Riley R."/>
            <person name="Labutti K."/>
            <person name="Andreopoulos B."/>
            <person name="Lipzen A."/>
            <person name="Chen C."/>
            <person name="Yanf M."/>
            <person name="Daum C."/>
            <person name="Ng V."/>
            <person name="Clum A."/>
            <person name="Ohm R."/>
            <person name="Martin F."/>
            <person name="Silar P."/>
            <person name="Natvig D."/>
            <person name="Lalanne C."/>
            <person name="Gautier V."/>
            <person name="Ament-Velasquez S.L."/>
            <person name="Kruys A."/>
            <person name="Hutchinson M.I."/>
            <person name="Powell A.J."/>
            <person name="Barry K."/>
            <person name="Miller A.N."/>
            <person name="Grigoriev I.V."/>
            <person name="Debuchy R."/>
            <person name="Gladieux P."/>
            <person name="Thoren M.H."/>
            <person name="Johannesson H."/>
        </authorList>
    </citation>
    <scope>NUCLEOTIDE SEQUENCE</scope>
    <source>
        <strain evidence="1">CBS 103.79</strain>
    </source>
</reference>
<dbReference type="EMBL" id="MU855939">
    <property type="protein sequence ID" value="KAK3898420.1"/>
    <property type="molecule type" value="Genomic_DNA"/>
</dbReference>
<comment type="caution">
    <text evidence="1">The sequence shown here is derived from an EMBL/GenBank/DDBJ whole genome shotgun (WGS) entry which is preliminary data.</text>
</comment>
<reference evidence="1" key="1">
    <citation type="journal article" date="2023" name="Mol. Phylogenet. Evol.">
        <title>Genome-scale phylogeny and comparative genomics of the fungal order Sordariales.</title>
        <authorList>
            <person name="Hensen N."/>
            <person name="Bonometti L."/>
            <person name="Westerberg I."/>
            <person name="Brannstrom I.O."/>
            <person name="Guillou S."/>
            <person name="Cros-Aarteil S."/>
            <person name="Calhoun S."/>
            <person name="Haridas S."/>
            <person name="Kuo A."/>
            <person name="Mondo S."/>
            <person name="Pangilinan J."/>
            <person name="Riley R."/>
            <person name="LaButti K."/>
            <person name="Andreopoulos B."/>
            <person name="Lipzen A."/>
            <person name="Chen C."/>
            <person name="Yan M."/>
            <person name="Daum C."/>
            <person name="Ng V."/>
            <person name="Clum A."/>
            <person name="Steindorff A."/>
            <person name="Ohm R.A."/>
            <person name="Martin F."/>
            <person name="Silar P."/>
            <person name="Natvig D.O."/>
            <person name="Lalanne C."/>
            <person name="Gautier V."/>
            <person name="Ament-Velasquez S.L."/>
            <person name="Kruys A."/>
            <person name="Hutchinson M.I."/>
            <person name="Powell A.J."/>
            <person name="Barry K."/>
            <person name="Miller A.N."/>
            <person name="Grigoriev I.V."/>
            <person name="Debuchy R."/>
            <person name="Gladieux P."/>
            <person name="Hiltunen Thoren M."/>
            <person name="Johannesson H."/>
        </authorList>
    </citation>
    <scope>NUCLEOTIDE SEQUENCE</scope>
    <source>
        <strain evidence="1">CBS 103.79</strain>
    </source>
</reference>
<dbReference type="Proteomes" id="UP001303889">
    <property type="component" value="Unassembled WGS sequence"/>
</dbReference>
<accession>A0AAN6MCS9</accession>
<evidence type="ECO:0000313" key="1">
    <source>
        <dbReference type="EMBL" id="KAK3898420.1"/>
    </source>
</evidence>
<keyword evidence="2" id="KW-1185">Reference proteome</keyword>
<protein>
    <submittedName>
        <fullName evidence="1">Uncharacterized protein</fullName>
    </submittedName>
</protein>
<feature type="non-terminal residue" evidence="1">
    <location>
        <position position="163"/>
    </location>
</feature>
<name>A0AAN6MCS9_9PEZI</name>
<dbReference type="AlphaFoldDB" id="A0AAN6MCS9"/>
<proteinExistence type="predicted"/>
<gene>
    <name evidence="1" type="ORF">C8A05DRAFT_37980</name>
</gene>